<evidence type="ECO:0000313" key="3">
    <source>
        <dbReference type="EMBL" id="KAE9051051.1"/>
    </source>
</evidence>
<protein>
    <submittedName>
        <fullName evidence="2">Uncharacterized protein</fullName>
    </submittedName>
</protein>
<comment type="caution">
    <text evidence="2">The sequence shown here is derived from an EMBL/GenBank/DDBJ whole genome shotgun (WGS) entry which is preliminary data.</text>
</comment>
<evidence type="ECO:0000256" key="1">
    <source>
        <dbReference type="SAM" id="MobiDB-lite"/>
    </source>
</evidence>
<reference evidence="5 7" key="1">
    <citation type="submission" date="2018-09" db="EMBL/GenBank/DDBJ databases">
        <title>Genomic investigation of the strawberry pathogen Phytophthora fragariae indicates pathogenicity is determined by transcriptional variation in three key races.</title>
        <authorList>
            <person name="Adams T.M."/>
            <person name="Armitage A.D."/>
            <person name="Sobczyk M.K."/>
            <person name="Bates H.J."/>
            <person name="Dunwell J.M."/>
            <person name="Nellist C.F."/>
            <person name="Harrison R.J."/>
        </authorList>
    </citation>
    <scope>NUCLEOTIDE SEQUENCE [LARGE SCALE GENOMIC DNA]</scope>
    <source>
        <strain evidence="3 5">SCRP249</strain>
        <strain evidence="2 7">SCRP324</strain>
        <strain evidence="4 6">SCRP333</strain>
    </source>
</reference>
<evidence type="ECO:0000313" key="2">
    <source>
        <dbReference type="EMBL" id="KAE9046056.1"/>
    </source>
</evidence>
<accession>A0A6A3NXQ1</accession>
<dbReference type="AlphaFoldDB" id="A0A6A3NXQ1"/>
<dbReference type="Proteomes" id="UP000429607">
    <property type="component" value="Unassembled WGS sequence"/>
</dbReference>
<dbReference type="Proteomes" id="UP000434957">
    <property type="component" value="Unassembled WGS sequence"/>
</dbReference>
<feature type="region of interest" description="Disordered" evidence="1">
    <location>
        <begin position="21"/>
        <end position="54"/>
    </location>
</feature>
<evidence type="ECO:0000313" key="7">
    <source>
        <dbReference type="Proteomes" id="UP000435112"/>
    </source>
</evidence>
<dbReference type="EMBL" id="QXFU01000058">
    <property type="protein sequence ID" value="KAE9046056.1"/>
    <property type="molecule type" value="Genomic_DNA"/>
</dbReference>
<feature type="compositionally biased region" description="Polar residues" evidence="1">
    <location>
        <begin position="45"/>
        <end position="54"/>
    </location>
</feature>
<name>A0A6A3NXQ1_9STRA</name>
<gene>
    <name evidence="3" type="ORF">PR001_g1818</name>
    <name evidence="2" type="ORF">PR002_g1876</name>
    <name evidence="4" type="ORF">PR003_g3531</name>
</gene>
<organism evidence="2 7">
    <name type="scientific">Phytophthora rubi</name>
    <dbReference type="NCBI Taxonomy" id="129364"/>
    <lineage>
        <taxon>Eukaryota</taxon>
        <taxon>Sar</taxon>
        <taxon>Stramenopiles</taxon>
        <taxon>Oomycota</taxon>
        <taxon>Peronosporomycetes</taxon>
        <taxon>Peronosporales</taxon>
        <taxon>Peronosporaceae</taxon>
        <taxon>Phytophthora</taxon>
    </lineage>
</organism>
<dbReference type="OrthoDB" id="95409at2759"/>
<evidence type="ECO:0000313" key="5">
    <source>
        <dbReference type="Proteomes" id="UP000429607"/>
    </source>
</evidence>
<keyword evidence="6" id="KW-1185">Reference proteome</keyword>
<dbReference type="EMBL" id="QXFV01000059">
    <property type="protein sequence ID" value="KAE9051051.1"/>
    <property type="molecule type" value="Genomic_DNA"/>
</dbReference>
<evidence type="ECO:0000313" key="6">
    <source>
        <dbReference type="Proteomes" id="UP000434957"/>
    </source>
</evidence>
<feature type="compositionally biased region" description="Basic and acidic residues" evidence="1">
    <location>
        <begin position="31"/>
        <end position="41"/>
    </location>
</feature>
<dbReference type="EMBL" id="QXFT01000125">
    <property type="protein sequence ID" value="KAE9354096.1"/>
    <property type="molecule type" value="Genomic_DNA"/>
</dbReference>
<dbReference type="Proteomes" id="UP000435112">
    <property type="component" value="Unassembled WGS sequence"/>
</dbReference>
<sequence length="54" mass="6046">MDTPTALNALTKSLSANLVASLHPHQHRRPKEQLKDHRVPEPTRSVPTKSTVRP</sequence>
<evidence type="ECO:0000313" key="4">
    <source>
        <dbReference type="EMBL" id="KAE9354096.1"/>
    </source>
</evidence>
<proteinExistence type="predicted"/>